<keyword evidence="7" id="KW-1185">Reference proteome</keyword>
<dbReference type="GO" id="GO:0044780">
    <property type="term" value="P:bacterial-type flagellum assembly"/>
    <property type="evidence" value="ECO:0007669"/>
    <property type="project" value="InterPro"/>
</dbReference>
<reference evidence="6 8" key="2">
    <citation type="submission" date="2019-03" db="EMBL/GenBank/DDBJ databases">
        <title>Genomic Encyclopedia of Type Strains, Phase IV (KMG-IV): sequencing the most valuable type-strain genomes for metagenomic binning, comparative biology and taxonomic classification.</title>
        <authorList>
            <person name="Goeker M."/>
        </authorList>
    </citation>
    <scope>NUCLEOTIDE SEQUENCE [LARGE SCALE GENOMIC DNA]</scope>
    <source>
        <strain evidence="6 8">DSM 15264</strain>
    </source>
</reference>
<evidence type="ECO:0000313" key="7">
    <source>
        <dbReference type="Proteomes" id="UP000239406"/>
    </source>
</evidence>
<dbReference type="CDD" id="cd11614">
    <property type="entry name" value="SAF_CpaB_FlgA_like"/>
    <property type="match status" value="1"/>
</dbReference>
<dbReference type="EMBL" id="SLXF01000002">
    <property type="protein sequence ID" value="TCP08856.1"/>
    <property type="molecule type" value="Genomic_DNA"/>
</dbReference>
<dbReference type="EMBL" id="PSNY01000001">
    <property type="protein sequence ID" value="PPE71738.1"/>
    <property type="molecule type" value="Genomic_DNA"/>
</dbReference>
<comment type="caution">
    <text evidence="5">The sequence shown here is derived from an EMBL/GenBank/DDBJ whole genome shotgun (WGS) entry which is preliminary data.</text>
</comment>
<dbReference type="AlphaFoldDB" id="A0A2S5TA60"/>
<keyword evidence="2" id="KW-0732">Signal</keyword>
<evidence type="ECO:0000313" key="8">
    <source>
        <dbReference type="Proteomes" id="UP000294772"/>
    </source>
</evidence>
<dbReference type="RefSeq" id="WP_104355928.1">
    <property type="nucleotide sequence ID" value="NZ_CALFFA010000024.1"/>
</dbReference>
<keyword evidence="5" id="KW-0966">Cell projection</keyword>
<evidence type="ECO:0000313" key="5">
    <source>
        <dbReference type="EMBL" id="PPE71738.1"/>
    </source>
</evidence>
<name>A0A2S5TA60_9BURK</name>
<accession>A0A2S5TA60</accession>
<evidence type="ECO:0000259" key="4">
    <source>
        <dbReference type="SMART" id="SM00858"/>
    </source>
</evidence>
<dbReference type="Proteomes" id="UP000239406">
    <property type="component" value="Unassembled WGS sequence"/>
</dbReference>
<dbReference type="Proteomes" id="UP000294772">
    <property type="component" value="Unassembled WGS sequence"/>
</dbReference>
<evidence type="ECO:0000256" key="2">
    <source>
        <dbReference type="ARBA" id="ARBA00022729"/>
    </source>
</evidence>
<dbReference type="InterPro" id="IPR017585">
    <property type="entry name" value="SAF_FlgA"/>
</dbReference>
<proteinExistence type="predicted"/>
<evidence type="ECO:0000256" key="3">
    <source>
        <dbReference type="ARBA" id="ARBA00022764"/>
    </source>
</evidence>
<dbReference type="Gene3D" id="2.30.30.760">
    <property type="match status" value="1"/>
</dbReference>
<keyword evidence="3" id="KW-0574">Periplasm</keyword>
<dbReference type="NCBIfam" id="TIGR03170">
    <property type="entry name" value="flgA_cterm"/>
    <property type="match status" value="1"/>
</dbReference>
<evidence type="ECO:0000313" key="6">
    <source>
        <dbReference type="EMBL" id="TCP08856.1"/>
    </source>
</evidence>
<evidence type="ECO:0000256" key="1">
    <source>
        <dbReference type="ARBA" id="ARBA00004418"/>
    </source>
</evidence>
<sequence length="252" mass="26660">MSELVRTLKKAVTLRRLAGVAAGLCVLAAAPARGQDVAVLESRLHELALAHAGSSGAASGAHGTPVITRVEVRIGELDRRVRLSPCARIEPYLPPGLKPWGRTRIGVRCKDGERRWNVFLPATVSVYAQAWVARTALSAGEVLTAEMVQPAEVDLAAAPSPAVLDLSQAIGRRIAAPLAAGEALRSSHLRPKQWFAAGETVKVVARGRGFAISSEGRALVAGLEGQPVKVRTHNGRVLTGIALDQHTVEVRL</sequence>
<dbReference type="Gene3D" id="3.90.1210.10">
    <property type="entry name" value="Antifreeze-like/N-acetylneuraminic acid synthase C-terminal domain"/>
    <property type="match status" value="1"/>
</dbReference>
<keyword evidence="5" id="KW-0282">Flagellum</keyword>
<reference evidence="5 7" key="1">
    <citation type="submission" date="2018-02" db="EMBL/GenBank/DDBJ databases">
        <title>Reclassifiation of [Polyangium] brachysporum DSM 7029 as Guopingzhaonella breviflexa gen. nov., sp. nov., a member of the family Comamonadaceae.</title>
        <authorList>
            <person name="Tang B."/>
        </authorList>
    </citation>
    <scope>NUCLEOTIDE SEQUENCE [LARGE SCALE GENOMIC DNA]</scope>
    <source>
        <strain evidence="5 7">DSM 15344</strain>
    </source>
</reference>
<gene>
    <name evidence="5" type="ORF">C1702_01740</name>
    <name evidence="6" type="ORF">EV676_102366</name>
</gene>
<keyword evidence="5" id="KW-0969">Cilium</keyword>
<organism evidence="5 7">
    <name type="scientific">Caldimonas thermodepolymerans</name>
    <dbReference type="NCBI Taxonomy" id="215580"/>
    <lineage>
        <taxon>Bacteria</taxon>
        <taxon>Pseudomonadati</taxon>
        <taxon>Pseudomonadota</taxon>
        <taxon>Betaproteobacteria</taxon>
        <taxon>Burkholderiales</taxon>
        <taxon>Sphaerotilaceae</taxon>
        <taxon>Caldimonas</taxon>
    </lineage>
</organism>
<dbReference type="InterPro" id="IPR041231">
    <property type="entry name" value="FlgA_N"/>
</dbReference>
<dbReference type="OrthoDB" id="8561436at2"/>
<dbReference type="Pfam" id="PF13144">
    <property type="entry name" value="ChapFlgA"/>
    <property type="match status" value="1"/>
</dbReference>
<dbReference type="SMART" id="SM00858">
    <property type="entry name" value="SAF"/>
    <property type="match status" value="1"/>
</dbReference>
<dbReference type="GO" id="GO:0042597">
    <property type="term" value="C:periplasmic space"/>
    <property type="evidence" value="ECO:0007669"/>
    <property type="project" value="UniProtKB-SubCell"/>
</dbReference>
<comment type="subcellular location">
    <subcellularLocation>
        <location evidence="1">Periplasm</location>
    </subcellularLocation>
</comment>
<dbReference type="InterPro" id="IPR013974">
    <property type="entry name" value="SAF"/>
</dbReference>
<feature type="domain" description="SAF" evidence="4">
    <location>
        <begin position="128"/>
        <end position="190"/>
    </location>
</feature>
<protein>
    <submittedName>
        <fullName evidence="6">Flagella basal body P-ring formation protein FlgA</fullName>
    </submittedName>
    <submittedName>
        <fullName evidence="5">Flagellar biosynthesis protein FlgA</fullName>
    </submittedName>
</protein>
<dbReference type="PANTHER" id="PTHR36307:SF1">
    <property type="entry name" value="FLAGELLA BASAL BODY P-RING FORMATION PROTEIN FLGA"/>
    <property type="match status" value="1"/>
</dbReference>
<dbReference type="PANTHER" id="PTHR36307">
    <property type="entry name" value="FLAGELLA BASAL BODY P-RING FORMATION PROTEIN FLGA"/>
    <property type="match status" value="1"/>
</dbReference>
<dbReference type="Pfam" id="PF17656">
    <property type="entry name" value="ChapFlgA_N"/>
    <property type="match status" value="1"/>
</dbReference>
<dbReference type="InterPro" id="IPR039246">
    <property type="entry name" value="Flagellar_FlgA"/>
</dbReference>